<dbReference type="Proteomes" id="UP000015454">
    <property type="component" value="Unassembled WGS sequence"/>
</dbReference>
<proteinExistence type="predicted"/>
<keyword evidence="3" id="KW-1185">Reference proteome</keyword>
<evidence type="ECO:0000256" key="1">
    <source>
        <dbReference type="SAM" id="Phobius"/>
    </source>
</evidence>
<name>T0FCD1_9LEPT</name>
<keyword evidence="1" id="KW-1133">Transmembrane helix</keyword>
<keyword evidence="1" id="KW-0472">Membrane</keyword>
<evidence type="ECO:0000313" key="3">
    <source>
        <dbReference type="Proteomes" id="UP000015454"/>
    </source>
</evidence>
<accession>T0FCD1</accession>
<dbReference type="STRING" id="1049789.LEP1GSC050_2799"/>
<sequence length="39" mass="4556">MVKFGTEIHFLPYWGFLFGGMTFMSELVILKKDPLQGYN</sequence>
<keyword evidence="1" id="KW-0812">Transmembrane</keyword>
<feature type="transmembrane region" description="Helical" evidence="1">
    <location>
        <begin position="12"/>
        <end position="30"/>
    </location>
</feature>
<gene>
    <name evidence="2" type="ORF">LEP1GSC050_2799</name>
</gene>
<evidence type="ECO:0000313" key="2">
    <source>
        <dbReference type="EMBL" id="EQA45252.1"/>
    </source>
</evidence>
<dbReference type="AlphaFoldDB" id="T0FCD1"/>
<organism evidence="2 3">
    <name type="scientific">Leptospira broomii serovar Hurstbridge str. 5399</name>
    <dbReference type="NCBI Taxonomy" id="1049789"/>
    <lineage>
        <taxon>Bacteria</taxon>
        <taxon>Pseudomonadati</taxon>
        <taxon>Spirochaetota</taxon>
        <taxon>Spirochaetia</taxon>
        <taxon>Leptospirales</taxon>
        <taxon>Leptospiraceae</taxon>
        <taxon>Leptospira</taxon>
    </lineage>
</organism>
<protein>
    <submittedName>
        <fullName evidence="2">Uncharacterized protein</fullName>
    </submittedName>
</protein>
<comment type="caution">
    <text evidence="2">The sequence shown here is derived from an EMBL/GenBank/DDBJ whole genome shotgun (WGS) entry which is preliminary data.</text>
</comment>
<reference evidence="2" key="1">
    <citation type="submission" date="2013-05" db="EMBL/GenBank/DDBJ databases">
        <authorList>
            <person name="Harkins D.M."/>
            <person name="Durkin A.S."/>
            <person name="Brinkac L.M."/>
            <person name="Haft D.H."/>
            <person name="Selengut J.D."/>
            <person name="Sanka R."/>
            <person name="DePew J."/>
            <person name="Purushe J."/>
            <person name="Hartskeerl R.A."/>
            <person name="Ahmed A."/>
            <person name="van der Linden H."/>
            <person name="Goris M.G.A."/>
            <person name="Vinetz J.M."/>
            <person name="Sutton G.G."/>
            <person name="Nierman W.C."/>
            <person name="Fouts D.E."/>
        </authorList>
    </citation>
    <scope>NUCLEOTIDE SEQUENCE [LARGE SCALE GENOMIC DNA]</scope>
    <source>
        <strain evidence="2">5399</strain>
    </source>
</reference>
<dbReference type="EMBL" id="AHMO02000008">
    <property type="protein sequence ID" value="EQA45252.1"/>
    <property type="molecule type" value="Genomic_DNA"/>
</dbReference>